<dbReference type="Proteomes" id="UP000298774">
    <property type="component" value="Plasmid p3"/>
</dbReference>
<dbReference type="Proteomes" id="UP001277471">
    <property type="component" value="Unassembled WGS sequence"/>
</dbReference>
<evidence type="ECO:0000313" key="4">
    <source>
        <dbReference type="EMBL" id="QCO12739.1"/>
    </source>
</evidence>
<dbReference type="RefSeq" id="WP_051140857.1">
    <property type="nucleotide sequence ID" value="NZ_CP032342.1"/>
</dbReference>
<organism evidence="4 5">
    <name type="scientific">Azospirillum brasilense</name>
    <dbReference type="NCBI Taxonomy" id="192"/>
    <lineage>
        <taxon>Bacteria</taxon>
        <taxon>Pseudomonadati</taxon>
        <taxon>Pseudomonadota</taxon>
        <taxon>Alphaproteobacteria</taxon>
        <taxon>Rhodospirillales</taxon>
        <taxon>Azospirillaceae</taxon>
        <taxon>Azospirillum</taxon>
    </lineage>
</organism>
<dbReference type="EMBL" id="CP032342">
    <property type="protein sequence ID" value="QCO12739.1"/>
    <property type="molecule type" value="Genomic_DNA"/>
</dbReference>
<dbReference type="AlphaFoldDB" id="A0A4D8R0G8"/>
<reference evidence="4 5" key="1">
    <citation type="submission" date="2018-09" db="EMBL/GenBank/DDBJ databases">
        <title>Whole genome based analysis of evolution and adaptive divergence in Indian and Brazilian strains of Azospirillum brasilense.</title>
        <authorList>
            <person name="Singh C."/>
            <person name="Tripathi A.K."/>
        </authorList>
    </citation>
    <scope>NUCLEOTIDE SEQUENCE [LARGE SCALE GENOMIC DNA]</scope>
    <source>
        <strain evidence="4 5">MTCC4038</strain>
        <plasmid evidence="4 5">p3</plasmid>
    </source>
</reference>
<evidence type="ECO:0000256" key="2">
    <source>
        <dbReference type="RuleBase" id="RU362080"/>
    </source>
</evidence>
<evidence type="ECO:0000313" key="3">
    <source>
        <dbReference type="EMBL" id="MDX5949855.1"/>
    </source>
</evidence>
<protein>
    <recommendedName>
        <fullName evidence="2">Antitoxin</fullName>
    </recommendedName>
</protein>
<evidence type="ECO:0000256" key="1">
    <source>
        <dbReference type="ARBA" id="ARBA00009981"/>
    </source>
</evidence>
<dbReference type="GeneID" id="56447745"/>
<dbReference type="InterPro" id="IPR036165">
    <property type="entry name" value="YefM-like_sf"/>
</dbReference>
<geneLocation type="plasmid" evidence="4 5">
    <name>p3</name>
</geneLocation>
<comment type="similarity">
    <text evidence="1 2">Belongs to the phD/YefM antitoxin family.</text>
</comment>
<dbReference type="SUPFAM" id="SSF143120">
    <property type="entry name" value="YefM-like"/>
    <property type="match status" value="1"/>
</dbReference>
<dbReference type="NCBIfam" id="TIGR01552">
    <property type="entry name" value="phd_fam"/>
    <property type="match status" value="1"/>
</dbReference>
<reference evidence="3 6" key="2">
    <citation type="submission" date="2023-11" db="EMBL/GenBank/DDBJ databases">
        <title>MicrobeMod: A computational toolkit for identifying prokaryotic methylation and restriction-modification with nanopore sequencing.</title>
        <authorList>
            <person name="Crits-Christoph A."/>
            <person name="Kang S.C."/>
            <person name="Lee H."/>
            <person name="Ostrov N."/>
        </authorList>
    </citation>
    <scope>NUCLEOTIDE SEQUENCE [LARGE SCALE GENOMIC DNA]</scope>
    <source>
        <strain evidence="3 6">ATCC 29145</strain>
    </source>
</reference>
<name>A0A4D8R0G8_AZOBR</name>
<dbReference type="Gene3D" id="3.40.1620.10">
    <property type="entry name" value="YefM-like domain"/>
    <property type="match status" value="1"/>
</dbReference>
<keyword evidence="4" id="KW-0614">Plasmid</keyword>
<accession>A0A4D8R0G8</accession>
<gene>
    <name evidence="4" type="ORF">D3868_27335</name>
    <name evidence="3" type="ORF">SIM66_01340</name>
</gene>
<dbReference type="EMBL" id="JAWXYC010000001">
    <property type="protein sequence ID" value="MDX5949855.1"/>
    <property type="molecule type" value="Genomic_DNA"/>
</dbReference>
<sequence>MGHISLYDAKTHLSGLVERAAAGEEFVIAKNGVPMAKLVPLPKVTAPRTPARALGVTRIAPDFDAPDPQIDALFACGEPDGAPDSAANR</sequence>
<evidence type="ECO:0000313" key="6">
    <source>
        <dbReference type="Proteomes" id="UP001277471"/>
    </source>
</evidence>
<dbReference type="InterPro" id="IPR006442">
    <property type="entry name" value="Antitoxin_Phd/YefM"/>
</dbReference>
<proteinExistence type="inferred from homology"/>
<evidence type="ECO:0000313" key="5">
    <source>
        <dbReference type="Proteomes" id="UP000298774"/>
    </source>
</evidence>
<dbReference type="Pfam" id="PF02604">
    <property type="entry name" value="PhdYeFM_antitox"/>
    <property type="match status" value="1"/>
</dbReference>
<keyword evidence="6" id="KW-1185">Reference proteome</keyword>
<comment type="function">
    <text evidence="2">Antitoxin component of a type II toxin-antitoxin (TA) system.</text>
</comment>